<evidence type="ECO:0008006" key="3">
    <source>
        <dbReference type="Google" id="ProtNLM"/>
    </source>
</evidence>
<name>A0A5E3ZWS7_9ACTN</name>
<dbReference type="GeneID" id="84894720"/>
<dbReference type="Proteomes" id="UP000324288">
    <property type="component" value="Chromosome"/>
</dbReference>
<protein>
    <recommendedName>
        <fullName evidence="3">Antitoxin HicB</fullName>
    </recommendedName>
</protein>
<accession>A0A5E3ZWS7</accession>
<dbReference type="OrthoDB" id="5772641at2"/>
<keyword evidence="2" id="KW-1185">Reference proteome</keyword>
<dbReference type="RefSeq" id="WP_053961880.1">
    <property type="nucleotide sequence ID" value="NZ_CAJPTR010000051.1"/>
</dbReference>
<reference evidence="1 2" key="1">
    <citation type="submission" date="2019-04" db="EMBL/GenBank/DDBJ databases">
        <authorList>
            <person name="Seth-Smith MB H."/>
            <person name="Seth-Smith H."/>
        </authorList>
    </citation>
    <scope>NUCLEOTIDE SEQUENCE [LARGE SCALE GENOMIC DNA]</scope>
    <source>
        <strain evidence="1">USB-603019</strain>
    </source>
</reference>
<dbReference type="AlphaFoldDB" id="A0A5E3ZWS7"/>
<dbReference type="EMBL" id="LR584267">
    <property type="protein sequence ID" value="VHO00472.1"/>
    <property type="molecule type" value="Genomic_DNA"/>
</dbReference>
<proteinExistence type="predicted"/>
<organism evidence="1 2">
    <name type="scientific">Lawsonella clevelandensis</name>
    <dbReference type="NCBI Taxonomy" id="1528099"/>
    <lineage>
        <taxon>Bacteria</taxon>
        <taxon>Bacillati</taxon>
        <taxon>Actinomycetota</taxon>
        <taxon>Actinomycetes</taxon>
        <taxon>Mycobacteriales</taxon>
        <taxon>Lawsonellaceae</taxon>
        <taxon>Lawsonella</taxon>
    </lineage>
</organism>
<gene>
    <name evidence="1" type="ORF">LC603019_00771</name>
</gene>
<evidence type="ECO:0000313" key="2">
    <source>
        <dbReference type="Proteomes" id="UP000324288"/>
    </source>
</evidence>
<sequence length="125" mass="13780">MSTHYDVVAEPEGRWWIVRVPSLEITGQARNLAEVDDVAAEIIGLWLDCPTSEITTTVTLKIPDSIQKILDKASTQEKEAEQLARDARTTRSAALHQLVDGGLTITDTAKLVKLSRQRVSQLITA</sequence>
<evidence type="ECO:0000313" key="1">
    <source>
        <dbReference type="EMBL" id="VHO00472.1"/>
    </source>
</evidence>